<dbReference type="Proteomes" id="UP000257127">
    <property type="component" value="Unassembled WGS sequence"/>
</dbReference>
<evidence type="ECO:0000313" key="2">
    <source>
        <dbReference type="Proteomes" id="UP000257127"/>
    </source>
</evidence>
<name>A0A3E1EWL1_9FLAO</name>
<comment type="caution">
    <text evidence="1">The sequence shown here is derived from an EMBL/GenBank/DDBJ whole genome shotgun (WGS) entry which is preliminary data.</text>
</comment>
<accession>A0A3E1EWL1</accession>
<evidence type="ECO:0000313" key="1">
    <source>
        <dbReference type="EMBL" id="RFC53946.1"/>
    </source>
</evidence>
<dbReference type="RefSeq" id="WP_116881227.1">
    <property type="nucleotide sequence ID" value="NZ_QURB01000006.1"/>
</dbReference>
<dbReference type="OrthoDB" id="978691at2"/>
<keyword evidence="2" id="KW-1185">Reference proteome</keyword>
<organism evidence="1 2">
    <name type="scientific">Brumimicrobium aurantiacum</name>
    <dbReference type="NCBI Taxonomy" id="1737063"/>
    <lineage>
        <taxon>Bacteria</taxon>
        <taxon>Pseudomonadati</taxon>
        <taxon>Bacteroidota</taxon>
        <taxon>Flavobacteriia</taxon>
        <taxon>Flavobacteriales</taxon>
        <taxon>Crocinitomicaceae</taxon>
        <taxon>Brumimicrobium</taxon>
    </lineage>
</organism>
<evidence type="ECO:0008006" key="3">
    <source>
        <dbReference type="Google" id="ProtNLM"/>
    </source>
</evidence>
<protein>
    <recommendedName>
        <fullName evidence="3">ABC transporter ATPase</fullName>
    </recommendedName>
</protein>
<dbReference type="AlphaFoldDB" id="A0A3E1EWL1"/>
<gene>
    <name evidence="1" type="ORF">DXU93_10385</name>
</gene>
<dbReference type="EMBL" id="QURB01000006">
    <property type="protein sequence ID" value="RFC53946.1"/>
    <property type="molecule type" value="Genomic_DNA"/>
</dbReference>
<sequence length="158" mass="17968">MGQTLENLLQDFPDESRIWLYQSNKALNKEEIQKIETELVEFVYGWAAHGNQLFASAKVLNPYFILVAVNDTMVPPSGCSIDASVHKMKDLGRLLNIDFFNRMNVVISSDNEPKMIHFSELSDHKESLLYDPLISTLGELRNNWPRPIAKSSLAQMLA</sequence>
<reference evidence="1 2" key="1">
    <citation type="submission" date="2018-08" db="EMBL/GenBank/DDBJ databases">
        <title>The draft genome squence of Brumimicrobium sp. N62.</title>
        <authorList>
            <person name="Du Z.-J."/>
            <person name="Luo H.-R."/>
        </authorList>
    </citation>
    <scope>NUCLEOTIDE SEQUENCE [LARGE SCALE GENOMIC DNA]</scope>
    <source>
        <strain evidence="1 2">N62</strain>
    </source>
</reference>
<proteinExistence type="predicted"/>